<sequence>MMTDHLPDTIELRETVPDRLGRGVVIGGDTYVDDEGRLEIRLAIKDDAGERSIRRHEGDVFEFAGADWRVARISGPAMGGRSHIATLSRVE</sequence>
<keyword evidence="3" id="KW-1185">Reference proteome</keyword>
<dbReference type="Proteomes" id="UP001165135">
    <property type="component" value="Unassembled WGS sequence"/>
</dbReference>
<proteinExistence type="predicted"/>
<evidence type="ECO:0000313" key="2">
    <source>
        <dbReference type="EMBL" id="GLY91420.1"/>
    </source>
</evidence>
<evidence type="ECO:0000313" key="3">
    <source>
        <dbReference type="Proteomes" id="UP001165074"/>
    </source>
</evidence>
<dbReference type="EMBL" id="BSTK01000020">
    <property type="protein sequence ID" value="GLY91420.1"/>
    <property type="molecule type" value="Genomic_DNA"/>
</dbReference>
<gene>
    <name evidence="1" type="ORF">Airi01_095340</name>
    <name evidence="2" type="ORF">Airi02_093490</name>
</gene>
<reference evidence="1" key="1">
    <citation type="submission" date="2023-03" db="EMBL/GenBank/DDBJ databases">
        <title>Actinoallomurus iriomotensis NBRC 103681.</title>
        <authorList>
            <person name="Ichikawa N."/>
            <person name="Sato H."/>
            <person name="Tonouchi N."/>
        </authorList>
    </citation>
    <scope>NUCLEOTIDE SEQUENCE</scope>
    <source>
        <strain evidence="1">NBRC 103681</strain>
    </source>
</reference>
<accession>A0A9W6RW73</accession>
<dbReference type="AlphaFoldDB" id="A0A9W6RW73"/>
<evidence type="ECO:0000313" key="4">
    <source>
        <dbReference type="Proteomes" id="UP001165135"/>
    </source>
</evidence>
<dbReference type="EMBL" id="BSTJ01000018">
    <property type="protein sequence ID" value="GLY81267.1"/>
    <property type="molecule type" value="Genomic_DNA"/>
</dbReference>
<protein>
    <submittedName>
        <fullName evidence="1">Uncharacterized protein</fullName>
    </submittedName>
</protein>
<name>A0A9W6RW73_9ACTN</name>
<evidence type="ECO:0000313" key="1">
    <source>
        <dbReference type="EMBL" id="GLY81267.1"/>
    </source>
</evidence>
<organism evidence="1 4">
    <name type="scientific">Actinoallomurus iriomotensis</name>
    <dbReference type="NCBI Taxonomy" id="478107"/>
    <lineage>
        <taxon>Bacteria</taxon>
        <taxon>Bacillati</taxon>
        <taxon>Actinomycetota</taxon>
        <taxon>Actinomycetes</taxon>
        <taxon>Streptosporangiales</taxon>
        <taxon>Thermomonosporaceae</taxon>
        <taxon>Actinoallomurus</taxon>
    </lineage>
</organism>
<reference evidence="2" key="2">
    <citation type="submission" date="2023-03" db="EMBL/GenBank/DDBJ databases">
        <title>Actinoallomurus iriomotensis NBRC 103684.</title>
        <authorList>
            <person name="Ichikawa N."/>
            <person name="Sato H."/>
            <person name="Tonouchi N."/>
        </authorList>
    </citation>
    <scope>NUCLEOTIDE SEQUENCE</scope>
    <source>
        <strain evidence="2">NBRC 103684</strain>
    </source>
</reference>
<dbReference type="Proteomes" id="UP001165074">
    <property type="component" value="Unassembled WGS sequence"/>
</dbReference>
<comment type="caution">
    <text evidence="1">The sequence shown here is derived from an EMBL/GenBank/DDBJ whole genome shotgun (WGS) entry which is preliminary data.</text>
</comment>